<keyword evidence="2" id="KW-0812">Transmembrane</keyword>
<feature type="transmembrane region" description="Helical" evidence="2">
    <location>
        <begin position="12"/>
        <end position="34"/>
    </location>
</feature>
<sequence length="215" mass="22303">MSTESPRSRKRILLIAAGALVGACALCSAVIVMFSDTTPPAETAETAEVADRAATIEIADIEPTDEPTNAPTPTDEPTAVPTEEPTAVPSSTPLPTDTPIPTATPPPATATPVPLAAYPEITAVNKQAEYVDIRNNTGADVGMAGWMLVSEKGPQYCPLDGIGTFPAGATIRIFALARQTVPGEFSCGHESEIWNNSDPDPAVLLAPGGVEVSRR</sequence>
<dbReference type="AlphaFoldDB" id="A0A160T7P5"/>
<evidence type="ECO:0000313" key="3">
    <source>
        <dbReference type="EMBL" id="CUS05368.2"/>
    </source>
</evidence>
<keyword evidence="4" id="KW-1185">Reference proteome</keyword>
<proteinExistence type="predicted"/>
<dbReference type="KEGG" id="pbf:CFX0092_A3490"/>
<keyword evidence="2" id="KW-1133">Transmembrane helix</keyword>
<accession>A0A160T7P5</accession>
<dbReference type="RefSeq" id="WP_157913250.1">
    <property type="nucleotide sequence ID" value="NZ_LN890655.1"/>
</dbReference>
<dbReference type="Proteomes" id="UP000215027">
    <property type="component" value="Chromosome I"/>
</dbReference>
<dbReference type="EMBL" id="LN890655">
    <property type="protein sequence ID" value="CUS05368.2"/>
    <property type="molecule type" value="Genomic_DNA"/>
</dbReference>
<feature type="region of interest" description="Disordered" evidence="1">
    <location>
        <begin position="57"/>
        <end position="107"/>
    </location>
</feature>
<evidence type="ECO:0000256" key="2">
    <source>
        <dbReference type="SAM" id="Phobius"/>
    </source>
</evidence>
<evidence type="ECO:0000313" key="4">
    <source>
        <dbReference type="Proteomes" id="UP000215027"/>
    </source>
</evidence>
<name>A0A160T7P5_9CHLR</name>
<dbReference type="InterPro" id="IPR036415">
    <property type="entry name" value="Lamin_tail_dom_sf"/>
</dbReference>
<feature type="compositionally biased region" description="Pro residues" evidence="1">
    <location>
        <begin position="96"/>
        <end position="107"/>
    </location>
</feature>
<dbReference type="PROSITE" id="PS51257">
    <property type="entry name" value="PROKAR_LIPOPROTEIN"/>
    <property type="match status" value="1"/>
</dbReference>
<dbReference type="OrthoDB" id="3828227at2"/>
<reference evidence="3" key="1">
    <citation type="submission" date="2016-01" db="EMBL/GenBank/DDBJ databases">
        <authorList>
            <person name="Mcilroy J.S."/>
            <person name="Karst M S."/>
            <person name="Albertsen M."/>
        </authorList>
    </citation>
    <scope>NUCLEOTIDE SEQUENCE</scope>
    <source>
        <strain evidence="3">Cfx-K</strain>
    </source>
</reference>
<dbReference type="Gene3D" id="2.60.40.1260">
    <property type="entry name" value="Lamin Tail domain"/>
    <property type="match status" value="1"/>
</dbReference>
<dbReference type="SUPFAM" id="SSF74853">
    <property type="entry name" value="Lamin A/C globular tail domain"/>
    <property type="match status" value="1"/>
</dbReference>
<protein>
    <recommendedName>
        <fullName evidence="5">LTD domain-containing protein</fullName>
    </recommendedName>
</protein>
<gene>
    <name evidence="3" type="ORF">CFX0092_A3490</name>
</gene>
<evidence type="ECO:0008006" key="5">
    <source>
        <dbReference type="Google" id="ProtNLM"/>
    </source>
</evidence>
<evidence type="ECO:0000256" key="1">
    <source>
        <dbReference type="SAM" id="MobiDB-lite"/>
    </source>
</evidence>
<keyword evidence="2" id="KW-0472">Membrane</keyword>
<organism evidence="3 4">
    <name type="scientific">Candidatus Promineifilum breve</name>
    <dbReference type="NCBI Taxonomy" id="1806508"/>
    <lineage>
        <taxon>Bacteria</taxon>
        <taxon>Bacillati</taxon>
        <taxon>Chloroflexota</taxon>
        <taxon>Ardenticatenia</taxon>
        <taxon>Candidatus Promineifilales</taxon>
        <taxon>Candidatus Promineifilaceae</taxon>
        <taxon>Candidatus Promineifilum</taxon>
    </lineage>
</organism>